<keyword evidence="1" id="KW-0812">Transmembrane</keyword>
<dbReference type="AlphaFoldDB" id="A0A381N9L9"/>
<accession>A0A381N9L9</accession>
<dbReference type="InterPro" id="IPR007462">
    <property type="entry name" value="COV1-like"/>
</dbReference>
<organism evidence="2">
    <name type="scientific">marine metagenome</name>
    <dbReference type="NCBI Taxonomy" id="408172"/>
    <lineage>
        <taxon>unclassified sequences</taxon>
        <taxon>metagenomes</taxon>
        <taxon>ecological metagenomes</taxon>
    </lineage>
</organism>
<evidence type="ECO:0008006" key="3">
    <source>
        <dbReference type="Google" id="ProtNLM"/>
    </source>
</evidence>
<keyword evidence="1" id="KW-0472">Membrane</keyword>
<feature type="transmembrane region" description="Helical" evidence="1">
    <location>
        <begin position="12"/>
        <end position="29"/>
    </location>
</feature>
<keyword evidence="1" id="KW-1133">Transmembrane helix</keyword>
<protein>
    <recommendedName>
        <fullName evidence="3">DUF502 domain-containing protein</fullName>
    </recommendedName>
</protein>
<evidence type="ECO:0000256" key="1">
    <source>
        <dbReference type="SAM" id="Phobius"/>
    </source>
</evidence>
<dbReference type="PANTHER" id="PTHR31876:SF26">
    <property type="entry name" value="PROTEIN LIKE COV 2"/>
    <property type="match status" value="1"/>
</dbReference>
<reference evidence="2" key="1">
    <citation type="submission" date="2018-05" db="EMBL/GenBank/DDBJ databases">
        <authorList>
            <person name="Lanie J.A."/>
            <person name="Ng W.-L."/>
            <person name="Kazmierczak K.M."/>
            <person name="Andrzejewski T.M."/>
            <person name="Davidsen T.M."/>
            <person name="Wayne K.J."/>
            <person name="Tettelin H."/>
            <person name="Glass J.I."/>
            <person name="Rusch D."/>
            <person name="Podicherti R."/>
            <person name="Tsui H.-C.T."/>
            <person name="Winkler M.E."/>
        </authorList>
    </citation>
    <scope>NUCLEOTIDE SEQUENCE</scope>
</reference>
<sequence>MRNLFNHFLRGLLLLVPMAGAIYVVWYLYDFLDNLIPFLKNYTGLSFVAVIIFITLFGSVASRYNTGIVNWFEGLIANIPLLNLIYSSIKDLMTSFMGDEKKFNKPVLVKMDGGIYKPGFITSKDLDEIGMPGYVSVYLPHSYNISGNVYLVDKKNIKPINNKSSEVMKYIVSGGISGSVKT</sequence>
<gene>
    <name evidence="2" type="ORF">METZ01_LOCUS4136</name>
</gene>
<proteinExistence type="predicted"/>
<feature type="transmembrane region" description="Helical" evidence="1">
    <location>
        <begin position="68"/>
        <end position="86"/>
    </location>
</feature>
<name>A0A381N9L9_9ZZZZ</name>
<feature type="transmembrane region" description="Helical" evidence="1">
    <location>
        <begin position="41"/>
        <end position="61"/>
    </location>
</feature>
<evidence type="ECO:0000313" key="2">
    <source>
        <dbReference type="EMBL" id="SUZ51282.1"/>
    </source>
</evidence>
<dbReference type="EMBL" id="UINC01000216">
    <property type="protein sequence ID" value="SUZ51282.1"/>
    <property type="molecule type" value="Genomic_DNA"/>
</dbReference>
<dbReference type="PANTHER" id="PTHR31876">
    <property type="entry name" value="COV-LIKE PROTEIN 1"/>
    <property type="match status" value="1"/>
</dbReference>
<dbReference type="Pfam" id="PF04367">
    <property type="entry name" value="DUF502"/>
    <property type="match status" value="1"/>
</dbReference>